<dbReference type="Ensembl" id="ENSSFAT00005016708.1">
    <property type="protein sequence ID" value="ENSSFAP00005016065.1"/>
    <property type="gene ID" value="ENSSFAG00005008540.1"/>
</dbReference>
<sequence length="145" mass="16436">MSVFRTFENTTSTMSVKKPLSTLSAFSYIPPRRNDPKEASYFSKEPQAPDVSTYDQLFNQAEGYDMRLHRDDRRHCKGRGLDINQEERSRAVPVLSSSVYGHRPAPALLQTGRQHARVARIQADFFMKNGIIWNVAEGYGSVAPL</sequence>
<evidence type="ECO:0000313" key="1">
    <source>
        <dbReference type="Ensembl" id="ENSSFAP00005016065.1"/>
    </source>
</evidence>
<keyword evidence="2" id="KW-1185">Reference proteome</keyword>
<reference evidence="1" key="1">
    <citation type="submission" date="2019-06" db="EMBL/GenBank/DDBJ databases">
        <authorList>
            <consortium name="Wellcome Sanger Institute Data Sharing"/>
        </authorList>
    </citation>
    <scope>NUCLEOTIDE SEQUENCE [LARGE SCALE GENOMIC DNA]</scope>
</reference>
<reference evidence="1" key="3">
    <citation type="submission" date="2025-09" db="UniProtKB">
        <authorList>
            <consortium name="Ensembl"/>
        </authorList>
    </citation>
    <scope>IDENTIFICATION</scope>
</reference>
<dbReference type="InterPro" id="IPR027901">
    <property type="entry name" value="CFAP90"/>
</dbReference>
<dbReference type="OMA" id="RKNGIAC"/>
<dbReference type="Proteomes" id="UP000472267">
    <property type="component" value="Chromosome 22"/>
</dbReference>
<proteinExistence type="predicted"/>
<accession>A0A672GGF6</accession>
<dbReference type="PANTHER" id="PTHR34444">
    <property type="entry name" value="LOC361192"/>
    <property type="match status" value="1"/>
</dbReference>
<dbReference type="Pfam" id="PF15074">
    <property type="entry name" value="CFAP90"/>
    <property type="match status" value="1"/>
</dbReference>
<dbReference type="FunCoup" id="A0A672GGF6">
    <property type="interactions" value="361"/>
</dbReference>
<reference evidence="1" key="2">
    <citation type="submission" date="2025-08" db="UniProtKB">
        <authorList>
            <consortium name="Ensembl"/>
        </authorList>
    </citation>
    <scope>IDENTIFICATION</scope>
</reference>
<dbReference type="AlphaFoldDB" id="A0A672GGF6"/>
<name>A0A672GGF6_SALFA</name>
<organism evidence="1 2">
    <name type="scientific">Salarias fasciatus</name>
    <name type="common">Jewelled blenny</name>
    <name type="synonym">Blennius fasciatus</name>
    <dbReference type="NCBI Taxonomy" id="181472"/>
    <lineage>
        <taxon>Eukaryota</taxon>
        <taxon>Metazoa</taxon>
        <taxon>Chordata</taxon>
        <taxon>Craniata</taxon>
        <taxon>Vertebrata</taxon>
        <taxon>Euteleostomi</taxon>
        <taxon>Actinopterygii</taxon>
        <taxon>Neopterygii</taxon>
        <taxon>Teleostei</taxon>
        <taxon>Neoteleostei</taxon>
        <taxon>Acanthomorphata</taxon>
        <taxon>Ovalentaria</taxon>
        <taxon>Blenniimorphae</taxon>
        <taxon>Blenniiformes</taxon>
        <taxon>Blennioidei</taxon>
        <taxon>Blenniidae</taxon>
        <taxon>Salariinae</taxon>
        <taxon>Salarias</taxon>
    </lineage>
</organism>
<gene>
    <name evidence="1" type="primary">cfap90</name>
</gene>
<evidence type="ECO:0000313" key="2">
    <source>
        <dbReference type="Proteomes" id="UP000472267"/>
    </source>
</evidence>
<dbReference type="PANTHER" id="PTHR34444:SF1">
    <property type="entry name" value="CILIA- AND FLAGELLA-ASSOCIATED PROTEIN 90"/>
    <property type="match status" value="1"/>
</dbReference>
<protein>
    <submittedName>
        <fullName evidence="1">Chromosome 5 open reading frame 49</fullName>
    </submittedName>
</protein>
<dbReference type="InParanoid" id="A0A672GGF6"/>